<sequence length="193" mass="21235">MTSKQISRRRCKCICLSVTASILGLGLLFLILGLTVFKVKHPTTTVDSISIQDLDLSLDIVKLRVLLNVTLDLGVTVTNPNSVGFKYTNSTAYLRYKGIDVGEVPVPAGRIGARDTRSLNLTLNLMADRLLSNSALYADVISGTLPLQTYVRLAGKVRVLFNFDVVTYTTCDLEISVTDRTVSNQKCQYKTKL</sequence>
<gene>
    <name evidence="7" type="ORF">CASFOL_040128</name>
</gene>
<evidence type="ECO:0000259" key="6">
    <source>
        <dbReference type="Pfam" id="PF03168"/>
    </source>
</evidence>
<reference evidence="8" key="1">
    <citation type="journal article" date="2024" name="IScience">
        <title>Strigolactones Initiate the Formation of Haustorium-like Structures in Castilleja.</title>
        <authorList>
            <person name="Buerger M."/>
            <person name="Peterson D."/>
            <person name="Chory J."/>
        </authorList>
    </citation>
    <scope>NUCLEOTIDE SEQUENCE [LARGE SCALE GENOMIC DNA]</scope>
</reference>
<dbReference type="Pfam" id="PF03168">
    <property type="entry name" value="LEA_2"/>
    <property type="match status" value="1"/>
</dbReference>
<dbReference type="InterPro" id="IPR044839">
    <property type="entry name" value="NDR1-like"/>
</dbReference>
<dbReference type="Proteomes" id="UP001632038">
    <property type="component" value="Unassembled WGS sequence"/>
</dbReference>
<dbReference type="GO" id="GO:0016020">
    <property type="term" value="C:membrane"/>
    <property type="evidence" value="ECO:0007669"/>
    <property type="project" value="UniProtKB-SubCell"/>
</dbReference>
<dbReference type="PANTHER" id="PTHR31234:SF65">
    <property type="entry name" value="LATE EMBRYOGENESIS ABUNDANT PROTEIN, LEA_2 SUBGROUP"/>
    <property type="match status" value="1"/>
</dbReference>
<comment type="caution">
    <text evidence="7">The sequence shown here is derived from an EMBL/GenBank/DDBJ whole genome shotgun (WGS) entry which is preliminary data.</text>
</comment>
<keyword evidence="2 5" id="KW-0812">Transmembrane</keyword>
<evidence type="ECO:0000256" key="4">
    <source>
        <dbReference type="ARBA" id="ARBA00023136"/>
    </source>
</evidence>
<dbReference type="Gene3D" id="2.60.40.1820">
    <property type="match status" value="1"/>
</dbReference>
<name>A0ABD3BEZ3_9LAMI</name>
<dbReference type="PANTHER" id="PTHR31234">
    <property type="entry name" value="LATE EMBRYOGENESIS ABUNDANT (LEA) HYDROXYPROLINE-RICH GLYCOPROTEIN FAMILY"/>
    <property type="match status" value="1"/>
</dbReference>
<keyword evidence="3 5" id="KW-1133">Transmembrane helix</keyword>
<evidence type="ECO:0000313" key="7">
    <source>
        <dbReference type="EMBL" id="KAL3615834.1"/>
    </source>
</evidence>
<dbReference type="InterPro" id="IPR004864">
    <property type="entry name" value="LEA_2"/>
</dbReference>
<organism evidence="7 8">
    <name type="scientific">Castilleja foliolosa</name>
    <dbReference type="NCBI Taxonomy" id="1961234"/>
    <lineage>
        <taxon>Eukaryota</taxon>
        <taxon>Viridiplantae</taxon>
        <taxon>Streptophyta</taxon>
        <taxon>Embryophyta</taxon>
        <taxon>Tracheophyta</taxon>
        <taxon>Spermatophyta</taxon>
        <taxon>Magnoliopsida</taxon>
        <taxon>eudicotyledons</taxon>
        <taxon>Gunneridae</taxon>
        <taxon>Pentapetalae</taxon>
        <taxon>asterids</taxon>
        <taxon>lamiids</taxon>
        <taxon>Lamiales</taxon>
        <taxon>Orobanchaceae</taxon>
        <taxon>Pedicularideae</taxon>
        <taxon>Castillejinae</taxon>
        <taxon>Castilleja</taxon>
    </lineage>
</organism>
<feature type="transmembrane region" description="Helical" evidence="5">
    <location>
        <begin position="12"/>
        <end position="37"/>
    </location>
</feature>
<feature type="domain" description="Late embryogenesis abundant protein LEA-2 subgroup" evidence="6">
    <location>
        <begin position="75"/>
        <end position="160"/>
    </location>
</feature>
<proteinExistence type="predicted"/>
<evidence type="ECO:0000256" key="5">
    <source>
        <dbReference type="SAM" id="Phobius"/>
    </source>
</evidence>
<keyword evidence="4 5" id="KW-0472">Membrane</keyword>
<dbReference type="EMBL" id="JAVIJP010000099">
    <property type="protein sequence ID" value="KAL3615834.1"/>
    <property type="molecule type" value="Genomic_DNA"/>
</dbReference>
<evidence type="ECO:0000313" key="8">
    <source>
        <dbReference type="Proteomes" id="UP001632038"/>
    </source>
</evidence>
<accession>A0ABD3BEZ3</accession>
<dbReference type="SUPFAM" id="SSF117070">
    <property type="entry name" value="LEA14-like"/>
    <property type="match status" value="1"/>
</dbReference>
<comment type="subcellular location">
    <subcellularLocation>
        <location evidence="1">Membrane</location>
        <topology evidence="1">Single-pass membrane protein</topology>
    </subcellularLocation>
</comment>
<evidence type="ECO:0000256" key="2">
    <source>
        <dbReference type="ARBA" id="ARBA00022692"/>
    </source>
</evidence>
<evidence type="ECO:0000256" key="1">
    <source>
        <dbReference type="ARBA" id="ARBA00004167"/>
    </source>
</evidence>
<protein>
    <recommendedName>
        <fullName evidence="6">Late embryogenesis abundant protein LEA-2 subgroup domain-containing protein</fullName>
    </recommendedName>
</protein>
<dbReference type="AlphaFoldDB" id="A0ABD3BEZ3"/>
<evidence type="ECO:0000256" key="3">
    <source>
        <dbReference type="ARBA" id="ARBA00022989"/>
    </source>
</evidence>
<keyword evidence="8" id="KW-1185">Reference proteome</keyword>